<keyword evidence="8" id="KW-1185">Reference proteome</keyword>
<evidence type="ECO:0000256" key="3">
    <source>
        <dbReference type="PIRNR" id="PIRNR000077"/>
    </source>
</evidence>
<dbReference type="Proteomes" id="UP000037904">
    <property type="component" value="Unassembled WGS sequence"/>
</dbReference>
<dbReference type="InterPro" id="IPR005746">
    <property type="entry name" value="Thioredoxin"/>
</dbReference>
<dbReference type="SUPFAM" id="SSF52833">
    <property type="entry name" value="Thioredoxin-like"/>
    <property type="match status" value="1"/>
</dbReference>
<comment type="similarity">
    <text evidence="1 3">Belongs to the thioredoxin family.</text>
</comment>
<dbReference type="AlphaFoldDB" id="A0A0N0V5Z9"/>
<dbReference type="PROSITE" id="PS00194">
    <property type="entry name" value="THIOREDOXIN_1"/>
    <property type="match status" value="1"/>
</dbReference>
<feature type="disulfide bond" description="Redox-active" evidence="5">
    <location>
        <begin position="31"/>
        <end position="34"/>
    </location>
</feature>
<evidence type="ECO:0000256" key="4">
    <source>
        <dbReference type="PIRSR" id="PIRSR000077-1"/>
    </source>
</evidence>
<dbReference type="EMBL" id="JXCE01000231">
    <property type="protein sequence ID" value="KPA38954.1"/>
    <property type="molecule type" value="Genomic_DNA"/>
</dbReference>
<dbReference type="OrthoDB" id="10263751at2759"/>
<evidence type="ECO:0000256" key="2">
    <source>
        <dbReference type="ARBA" id="ARBA00023157"/>
    </source>
</evidence>
<feature type="site" description="Contributes to redox potential value" evidence="4">
    <location>
        <position position="33"/>
    </location>
</feature>
<dbReference type="InterPro" id="IPR013766">
    <property type="entry name" value="Thioredoxin_domain"/>
</dbReference>
<dbReference type="GO" id="GO:0015035">
    <property type="term" value="F:protein-disulfide reductase activity"/>
    <property type="evidence" value="ECO:0007669"/>
    <property type="project" value="InterPro"/>
</dbReference>
<comment type="caution">
    <text evidence="7">The sequence shown here is derived from an EMBL/GenBank/DDBJ whole genome shotgun (WGS) entry which is preliminary data.</text>
</comment>
<accession>A0A0N0V5Z9</accession>
<proteinExistence type="inferred from homology"/>
<feature type="site" description="Contributes to redox potential value" evidence="4">
    <location>
        <position position="32"/>
    </location>
</feature>
<gene>
    <name evidence="7" type="ORF">FLAG1_08192</name>
</gene>
<feature type="site" description="Deprotonates C-terminal active site Cys" evidence="4">
    <location>
        <position position="25"/>
    </location>
</feature>
<reference evidence="7 8" key="1">
    <citation type="submission" date="2015-04" db="EMBL/GenBank/DDBJ databases">
        <title>The draft genome sequence of Fusarium langsethiae, a T-2/HT-2 mycotoxin producer.</title>
        <authorList>
            <person name="Lysoe E."/>
            <person name="Divon H.H."/>
            <person name="Terzi V."/>
            <person name="Orru L."/>
            <person name="Lamontanara A."/>
            <person name="Kolseth A.-K."/>
            <person name="Frandsen R.J."/>
            <person name="Nielsen K."/>
            <person name="Thrane U."/>
        </authorList>
    </citation>
    <scope>NUCLEOTIDE SEQUENCE [LARGE SCALE GENOMIC DNA]</scope>
    <source>
        <strain evidence="7 8">Fl201059</strain>
    </source>
</reference>
<feature type="domain" description="Thioredoxin" evidence="6">
    <location>
        <begin position="1"/>
        <end position="107"/>
    </location>
</feature>
<sequence>MTVTPIENMAQYTELLQSHETVIIDFWATWCGPCRAISPIFEKLSEVSGHDNVLFAKVDVDACPDISEEAGIRAMPTFIAFKNGNKIGEILGADPVKLEQLVSQAAQ</sequence>
<dbReference type="PIRSF" id="PIRSF000077">
    <property type="entry name" value="Thioredoxin"/>
    <property type="match status" value="1"/>
</dbReference>
<evidence type="ECO:0000313" key="8">
    <source>
        <dbReference type="Proteomes" id="UP000037904"/>
    </source>
</evidence>
<keyword evidence="5" id="KW-0676">Redox-active center</keyword>
<dbReference type="NCBIfam" id="TIGR01068">
    <property type="entry name" value="thioredoxin"/>
    <property type="match status" value="1"/>
</dbReference>
<name>A0A0N0V5Z9_FUSLA</name>
<dbReference type="PRINTS" id="PR00421">
    <property type="entry name" value="THIOREDOXIN"/>
</dbReference>
<evidence type="ECO:0000259" key="6">
    <source>
        <dbReference type="PROSITE" id="PS51352"/>
    </source>
</evidence>
<dbReference type="FunFam" id="3.40.30.10:FF:000245">
    <property type="entry name" value="Thioredoxin"/>
    <property type="match status" value="1"/>
</dbReference>
<evidence type="ECO:0000313" key="7">
    <source>
        <dbReference type="EMBL" id="KPA38954.1"/>
    </source>
</evidence>
<feature type="active site" description="Nucleophile" evidence="4">
    <location>
        <position position="34"/>
    </location>
</feature>
<keyword evidence="2 5" id="KW-1015">Disulfide bond</keyword>
<dbReference type="CDD" id="cd02947">
    <property type="entry name" value="TRX_family"/>
    <property type="match status" value="1"/>
</dbReference>
<evidence type="ECO:0000256" key="1">
    <source>
        <dbReference type="ARBA" id="ARBA00008987"/>
    </source>
</evidence>
<dbReference type="Pfam" id="PF00085">
    <property type="entry name" value="Thioredoxin"/>
    <property type="match status" value="1"/>
</dbReference>
<dbReference type="PANTHER" id="PTHR46115">
    <property type="entry name" value="THIOREDOXIN-LIKE PROTEIN 1"/>
    <property type="match status" value="1"/>
</dbReference>
<feature type="active site" description="Nucleophile" evidence="4">
    <location>
        <position position="31"/>
    </location>
</feature>
<evidence type="ECO:0000256" key="5">
    <source>
        <dbReference type="PIRSR" id="PIRSR000077-4"/>
    </source>
</evidence>
<dbReference type="Gene3D" id="3.40.30.10">
    <property type="entry name" value="Glutaredoxin"/>
    <property type="match status" value="1"/>
</dbReference>
<protein>
    <recommendedName>
        <fullName evidence="3">Thioredoxin</fullName>
    </recommendedName>
</protein>
<organism evidence="7 8">
    <name type="scientific">Fusarium langsethiae</name>
    <dbReference type="NCBI Taxonomy" id="179993"/>
    <lineage>
        <taxon>Eukaryota</taxon>
        <taxon>Fungi</taxon>
        <taxon>Dikarya</taxon>
        <taxon>Ascomycota</taxon>
        <taxon>Pezizomycotina</taxon>
        <taxon>Sordariomycetes</taxon>
        <taxon>Hypocreomycetidae</taxon>
        <taxon>Hypocreales</taxon>
        <taxon>Nectriaceae</taxon>
        <taxon>Fusarium</taxon>
    </lineage>
</organism>
<dbReference type="InterPro" id="IPR036249">
    <property type="entry name" value="Thioredoxin-like_sf"/>
</dbReference>
<dbReference type="PROSITE" id="PS51352">
    <property type="entry name" value="THIOREDOXIN_2"/>
    <property type="match status" value="1"/>
</dbReference>
<dbReference type="InterPro" id="IPR017937">
    <property type="entry name" value="Thioredoxin_CS"/>
</dbReference>